<dbReference type="EC" id="5.3.1.6" evidence="4"/>
<comment type="catalytic activity">
    <reaction evidence="1">
        <text>aldehydo-D-ribose 5-phosphate = D-ribulose 5-phosphate</text>
        <dbReference type="Rhea" id="RHEA:14657"/>
        <dbReference type="ChEBI" id="CHEBI:58121"/>
        <dbReference type="ChEBI" id="CHEBI:58273"/>
        <dbReference type="EC" id="5.3.1.6"/>
    </reaction>
</comment>
<evidence type="ECO:0000313" key="7">
    <source>
        <dbReference type="EMBL" id="CAF2766917.1"/>
    </source>
</evidence>
<dbReference type="GO" id="GO:0009052">
    <property type="term" value="P:pentose-phosphate shunt, non-oxidative branch"/>
    <property type="evidence" value="ECO:0007669"/>
    <property type="project" value="InterPro"/>
</dbReference>
<evidence type="ECO:0000313" key="8">
    <source>
        <dbReference type="Proteomes" id="UP000675881"/>
    </source>
</evidence>
<dbReference type="InterPro" id="IPR037171">
    <property type="entry name" value="NagB/RpiA_transferase-like"/>
</dbReference>
<dbReference type="EMBL" id="HG994580">
    <property type="protein sequence ID" value="CAF2766917.1"/>
    <property type="molecule type" value="Genomic_DNA"/>
</dbReference>
<evidence type="ECO:0000256" key="1">
    <source>
        <dbReference type="ARBA" id="ARBA00001713"/>
    </source>
</evidence>
<proteinExistence type="inferred from homology"/>
<organism evidence="7 8">
    <name type="scientific">Lepeophtheirus salmonis</name>
    <name type="common">Salmon louse</name>
    <name type="synonym">Caligus salmonis</name>
    <dbReference type="NCBI Taxonomy" id="72036"/>
    <lineage>
        <taxon>Eukaryota</taxon>
        <taxon>Metazoa</taxon>
        <taxon>Ecdysozoa</taxon>
        <taxon>Arthropoda</taxon>
        <taxon>Crustacea</taxon>
        <taxon>Multicrustacea</taxon>
        <taxon>Hexanauplia</taxon>
        <taxon>Copepoda</taxon>
        <taxon>Siphonostomatoida</taxon>
        <taxon>Caligidae</taxon>
        <taxon>Lepeophtheirus</taxon>
    </lineage>
</organism>
<comment type="pathway">
    <text evidence="2">Carbohydrate degradation; pentose phosphate pathway; D-ribose 5-phosphate from D-ribulose 5-phosphate (non-oxidative stage): step 1/1.</text>
</comment>
<dbReference type="GO" id="GO:0004751">
    <property type="term" value="F:ribose-5-phosphate isomerase activity"/>
    <property type="evidence" value="ECO:0007669"/>
    <property type="project" value="UniProtKB-EC"/>
</dbReference>
<dbReference type="GO" id="GO:0006014">
    <property type="term" value="P:D-ribose metabolic process"/>
    <property type="evidence" value="ECO:0007669"/>
    <property type="project" value="TreeGrafter"/>
</dbReference>
<accession>A0A7R8CC97</accession>
<dbReference type="SUPFAM" id="SSF100950">
    <property type="entry name" value="NagB/RpiA/CoA transferase-like"/>
    <property type="match status" value="1"/>
</dbReference>
<evidence type="ECO:0000256" key="3">
    <source>
        <dbReference type="ARBA" id="ARBA00008088"/>
    </source>
</evidence>
<sequence>MLLARKSRSLVSQGLITSSLSRKMSNLIEESKKFAAIKSVNNHVKNGYVVGIGSGSTIVYAVQRLAERVKEEGLKVSCIPTSFQARQLIMENNLPMTSFESHDCCDVTIDGCDEADSDLTLIKGGGGCLAQEKVVAQFSKDFVVIADYRKKSTKLGTSWKYREPFGGEAQLRMAKAKAGPLVTDNGNLILDWFFDLNKNYDWESVNLKLCSSAGIVDTGLFINMAKAAYFGQKDGTVEIQTK</sequence>
<evidence type="ECO:0000256" key="2">
    <source>
        <dbReference type="ARBA" id="ARBA00004988"/>
    </source>
</evidence>
<dbReference type="Pfam" id="PF06026">
    <property type="entry name" value="Rib_5-P_isom_A"/>
    <property type="match status" value="1"/>
</dbReference>
<gene>
    <name evidence="7" type="ORF">LSAA_1184</name>
</gene>
<dbReference type="PANTHER" id="PTHR11934">
    <property type="entry name" value="RIBOSE-5-PHOSPHATE ISOMERASE"/>
    <property type="match status" value="1"/>
</dbReference>
<dbReference type="NCBIfam" id="TIGR00021">
    <property type="entry name" value="rpiA"/>
    <property type="match status" value="1"/>
</dbReference>
<reference evidence="7" key="1">
    <citation type="submission" date="2021-02" db="EMBL/GenBank/DDBJ databases">
        <authorList>
            <person name="Bekaert M."/>
        </authorList>
    </citation>
    <scope>NUCLEOTIDE SEQUENCE</scope>
    <source>
        <strain evidence="7">IoA-00</strain>
    </source>
</reference>
<dbReference type="InterPro" id="IPR004788">
    <property type="entry name" value="Ribose5P_isomerase_type_A"/>
</dbReference>
<dbReference type="UniPathway" id="UPA00115">
    <property type="reaction ID" value="UER00412"/>
</dbReference>
<evidence type="ECO:0000256" key="5">
    <source>
        <dbReference type="ARBA" id="ARBA00023235"/>
    </source>
</evidence>
<dbReference type="PANTHER" id="PTHR11934:SF0">
    <property type="entry name" value="RIBOSE-5-PHOSPHATE ISOMERASE"/>
    <property type="match status" value="1"/>
</dbReference>
<dbReference type="AlphaFoldDB" id="A0A7R8CC97"/>
<dbReference type="Gene3D" id="3.30.70.260">
    <property type="match status" value="1"/>
</dbReference>
<dbReference type="Proteomes" id="UP000675881">
    <property type="component" value="Chromosome 1"/>
</dbReference>
<evidence type="ECO:0000256" key="4">
    <source>
        <dbReference type="ARBA" id="ARBA00011959"/>
    </source>
</evidence>
<protein>
    <recommendedName>
        <fullName evidence="4">ribose-5-phosphate isomerase</fullName>
        <ecNumber evidence="4">5.3.1.6</ecNumber>
    </recommendedName>
    <alternativeName>
        <fullName evidence="6">Phosphoriboisomerase</fullName>
    </alternativeName>
</protein>
<dbReference type="GO" id="GO:0005737">
    <property type="term" value="C:cytoplasm"/>
    <property type="evidence" value="ECO:0007669"/>
    <property type="project" value="TreeGrafter"/>
</dbReference>
<comment type="similarity">
    <text evidence="3">Belongs to the ribose 5-phosphate isomerase family.</text>
</comment>
<dbReference type="CDD" id="cd01398">
    <property type="entry name" value="RPI_A"/>
    <property type="match status" value="1"/>
</dbReference>
<evidence type="ECO:0000256" key="6">
    <source>
        <dbReference type="ARBA" id="ARBA00029734"/>
    </source>
</evidence>
<dbReference type="Gene3D" id="3.40.50.1360">
    <property type="match status" value="1"/>
</dbReference>
<dbReference type="FunFam" id="3.40.50.1360:FF:000001">
    <property type="entry name" value="Ribose-5-phosphate isomerase A"/>
    <property type="match status" value="1"/>
</dbReference>
<dbReference type="OrthoDB" id="1555531at2759"/>
<name>A0A7R8CC97_LEPSM</name>
<dbReference type="SUPFAM" id="SSF75445">
    <property type="entry name" value="D-ribose-5-phosphate isomerase (RpiA), lid domain"/>
    <property type="match status" value="1"/>
</dbReference>
<keyword evidence="5 7" id="KW-0413">Isomerase</keyword>
<keyword evidence="8" id="KW-1185">Reference proteome</keyword>